<organism evidence="2 3">
    <name type="scientific">Puccinia coronata f. sp. avenae</name>
    <dbReference type="NCBI Taxonomy" id="200324"/>
    <lineage>
        <taxon>Eukaryota</taxon>
        <taxon>Fungi</taxon>
        <taxon>Dikarya</taxon>
        <taxon>Basidiomycota</taxon>
        <taxon>Pucciniomycotina</taxon>
        <taxon>Pucciniomycetes</taxon>
        <taxon>Pucciniales</taxon>
        <taxon>Pucciniaceae</taxon>
        <taxon>Puccinia</taxon>
    </lineage>
</organism>
<dbReference type="Proteomes" id="UP000235392">
    <property type="component" value="Unassembled WGS sequence"/>
</dbReference>
<name>A0A2N5TEE9_9BASI</name>
<feature type="region of interest" description="Disordered" evidence="1">
    <location>
        <begin position="80"/>
        <end position="123"/>
    </location>
</feature>
<reference evidence="2 3" key="1">
    <citation type="submission" date="2017-11" db="EMBL/GenBank/DDBJ databases">
        <title>De novo assembly and phasing of dikaryotic genomes from two isolates of Puccinia coronata f. sp. avenae, the causal agent of oat crown rust.</title>
        <authorList>
            <person name="Miller M.E."/>
            <person name="Zhang Y."/>
            <person name="Omidvar V."/>
            <person name="Sperschneider J."/>
            <person name="Schwessinger B."/>
            <person name="Raley C."/>
            <person name="Palmer J.M."/>
            <person name="Garnica D."/>
            <person name="Upadhyaya N."/>
            <person name="Rathjen J."/>
            <person name="Taylor J.M."/>
            <person name="Park R.F."/>
            <person name="Dodds P.N."/>
            <person name="Hirsch C.D."/>
            <person name="Kianian S.F."/>
            <person name="Figueroa M."/>
        </authorList>
    </citation>
    <scope>NUCLEOTIDE SEQUENCE [LARGE SCALE GENOMIC DNA]</scope>
    <source>
        <strain evidence="2">12SD80</strain>
    </source>
</reference>
<accession>A0A2N5TEE9</accession>
<dbReference type="AlphaFoldDB" id="A0A2N5TEE9"/>
<gene>
    <name evidence="2" type="ORF">PCASD_14691</name>
</gene>
<dbReference type="EMBL" id="PGCI01000622">
    <property type="protein sequence ID" value="PLW23866.1"/>
    <property type="molecule type" value="Genomic_DNA"/>
</dbReference>
<comment type="caution">
    <text evidence="2">The sequence shown here is derived from an EMBL/GenBank/DDBJ whole genome shotgun (WGS) entry which is preliminary data.</text>
</comment>
<proteinExistence type="predicted"/>
<evidence type="ECO:0000313" key="2">
    <source>
        <dbReference type="EMBL" id="PLW23866.1"/>
    </source>
</evidence>
<evidence type="ECO:0000313" key="3">
    <source>
        <dbReference type="Proteomes" id="UP000235392"/>
    </source>
</evidence>
<feature type="compositionally biased region" description="Polar residues" evidence="1">
    <location>
        <begin position="95"/>
        <end position="107"/>
    </location>
</feature>
<sequence>MPAPKFDYAWKAGSEGVCVQHKRCLIFVDLSVIALLFTAAPQEKKGPSASASIDHDHDNAQTSFSTAVLTLARNVHSRPVTLSYRNDAGPAPGMTSPTRRTNASPTEAQAPGRYSLKTTYVTQ</sequence>
<evidence type="ECO:0000256" key="1">
    <source>
        <dbReference type="SAM" id="MobiDB-lite"/>
    </source>
</evidence>
<protein>
    <submittedName>
        <fullName evidence="2">Uncharacterized protein</fullName>
    </submittedName>
</protein>